<gene>
    <name evidence="5" type="primary">cheB</name>
    <name evidence="10" type="ORF">FEV09_10790</name>
</gene>
<dbReference type="SUPFAM" id="SSF52172">
    <property type="entry name" value="CheY-like"/>
    <property type="match status" value="1"/>
</dbReference>
<evidence type="ECO:0000259" key="8">
    <source>
        <dbReference type="PROSITE" id="PS50110"/>
    </source>
</evidence>
<evidence type="ECO:0000256" key="4">
    <source>
        <dbReference type="ARBA" id="ARBA00048267"/>
    </source>
</evidence>
<feature type="domain" description="Response regulatory" evidence="8">
    <location>
        <begin position="8"/>
        <end position="125"/>
    </location>
</feature>
<organism evidence="10 11">
    <name type="scientific">Pseudanabaena catenata USMAC16</name>
    <dbReference type="NCBI Taxonomy" id="1855837"/>
    <lineage>
        <taxon>Bacteria</taxon>
        <taxon>Bacillati</taxon>
        <taxon>Cyanobacteriota</taxon>
        <taxon>Cyanophyceae</taxon>
        <taxon>Pseudanabaenales</taxon>
        <taxon>Pseudanabaenaceae</taxon>
        <taxon>Pseudanabaena</taxon>
    </lineage>
</organism>
<evidence type="ECO:0000256" key="2">
    <source>
        <dbReference type="ARBA" id="ARBA00022500"/>
    </source>
</evidence>
<accession>A0A9X4RLJ7</accession>
<dbReference type="Pfam" id="PF00072">
    <property type="entry name" value="Response_reg"/>
    <property type="match status" value="1"/>
</dbReference>
<keyword evidence="11" id="KW-1185">Reference proteome</keyword>
<evidence type="ECO:0000259" key="9">
    <source>
        <dbReference type="PROSITE" id="PS50122"/>
    </source>
</evidence>
<dbReference type="PANTHER" id="PTHR42872">
    <property type="entry name" value="PROTEIN-GLUTAMATE METHYLESTERASE/PROTEIN-GLUTAMINE GLUTAMINASE"/>
    <property type="match status" value="1"/>
</dbReference>
<evidence type="ECO:0000256" key="3">
    <source>
        <dbReference type="ARBA" id="ARBA00022801"/>
    </source>
</evidence>
<evidence type="ECO:0000313" key="10">
    <source>
        <dbReference type="EMBL" id="MDG3495044.1"/>
    </source>
</evidence>
<dbReference type="RefSeq" id="WP_009627151.1">
    <property type="nucleotide sequence ID" value="NZ_VBTY01000078.1"/>
</dbReference>
<dbReference type="InterPro" id="IPR035909">
    <property type="entry name" value="CheB_C"/>
</dbReference>
<dbReference type="PROSITE" id="PS50122">
    <property type="entry name" value="CHEB"/>
    <property type="match status" value="1"/>
</dbReference>
<name>A0A9X4RLJ7_9CYAN</name>
<protein>
    <recommendedName>
        <fullName evidence="5">Protein-glutamate methylesterase/protein-glutamine glutaminase</fullName>
        <ecNumber evidence="5">3.1.1.61</ecNumber>
        <ecNumber evidence="5">3.5.1.44</ecNumber>
    </recommendedName>
</protein>
<dbReference type="GO" id="GO:0050568">
    <property type="term" value="F:protein-glutamine glutaminase activity"/>
    <property type="evidence" value="ECO:0007669"/>
    <property type="project" value="UniProtKB-UniRule"/>
</dbReference>
<evidence type="ECO:0000256" key="1">
    <source>
        <dbReference type="ARBA" id="ARBA00022490"/>
    </source>
</evidence>
<dbReference type="Gene3D" id="3.40.50.2300">
    <property type="match status" value="1"/>
</dbReference>
<dbReference type="GO" id="GO:0006935">
    <property type="term" value="P:chemotaxis"/>
    <property type="evidence" value="ECO:0007669"/>
    <property type="project" value="UniProtKB-UniRule"/>
</dbReference>
<dbReference type="AlphaFoldDB" id="A0A9X4RLJ7"/>
<comment type="catalytic activity">
    <reaction evidence="5">
        <text>L-glutaminyl-[protein] + H2O = L-glutamyl-[protein] + NH4(+)</text>
        <dbReference type="Rhea" id="RHEA:16441"/>
        <dbReference type="Rhea" id="RHEA-COMP:10207"/>
        <dbReference type="Rhea" id="RHEA-COMP:10208"/>
        <dbReference type="ChEBI" id="CHEBI:15377"/>
        <dbReference type="ChEBI" id="CHEBI:28938"/>
        <dbReference type="ChEBI" id="CHEBI:29973"/>
        <dbReference type="ChEBI" id="CHEBI:30011"/>
        <dbReference type="EC" id="3.5.1.44"/>
    </reaction>
</comment>
<dbReference type="EC" id="3.5.1.44" evidence="5"/>
<dbReference type="HAMAP" id="MF_00099">
    <property type="entry name" value="CheB_chemtxs"/>
    <property type="match status" value="1"/>
</dbReference>
<dbReference type="PANTHER" id="PTHR42872:SF6">
    <property type="entry name" value="PROTEIN-GLUTAMATE METHYLESTERASE_PROTEIN-GLUTAMINE GLUTAMINASE"/>
    <property type="match status" value="1"/>
</dbReference>
<dbReference type="InterPro" id="IPR011006">
    <property type="entry name" value="CheY-like_superfamily"/>
</dbReference>
<keyword evidence="2 5" id="KW-0145">Chemotaxis</keyword>
<dbReference type="InterPro" id="IPR001789">
    <property type="entry name" value="Sig_transdc_resp-reg_receiver"/>
</dbReference>
<comment type="subcellular location">
    <subcellularLocation>
        <location evidence="5">Cytoplasm</location>
    </subcellularLocation>
</comment>
<keyword evidence="1 5" id="KW-0963">Cytoplasm</keyword>
<evidence type="ECO:0000313" key="11">
    <source>
        <dbReference type="Proteomes" id="UP001152872"/>
    </source>
</evidence>
<dbReference type="PIRSF" id="PIRSF000876">
    <property type="entry name" value="RR_chemtxs_CheB"/>
    <property type="match status" value="1"/>
</dbReference>
<sequence length="336" mass="35925">MSTPRKLRIAIANDSMLEAEALRRTIASVPEYEIAWIARDGGAAVSQCARDTPDLVLMNLIMPILNGVQATQQIMQTNPCAILLITADVNEHANKVFEAMGHGALDAIDTPSIGLEENSLGRNKLLQKIATLSKLVIRADLRRSSPKPPLLAIGASTGGPKALAMILSQLPASFPAAIVIVQHVDAQFASGLVNWLDTQTPLTVKLAITGEKVEGNCVMIAGTNDHLIITPQLTFQYTEEPMETPFRPSVDIFFHSIMKNWKSKGVGLLLTGMGKDGAEGLAALKSAGWHTIAQDEATSIVYGMPKAAFELGAACEILPIEAIASACNRQISLLRA</sequence>
<dbReference type="Pfam" id="PF01339">
    <property type="entry name" value="CheB_methylest"/>
    <property type="match status" value="1"/>
</dbReference>
<dbReference type="SMART" id="SM00448">
    <property type="entry name" value="REC"/>
    <property type="match status" value="1"/>
</dbReference>
<dbReference type="PROSITE" id="PS50110">
    <property type="entry name" value="RESPONSE_REGULATORY"/>
    <property type="match status" value="1"/>
</dbReference>
<feature type="active site" evidence="5 6">
    <location>
        <position position="276"/>
    </location>
</feature>
<dbReference type="EC" id="3.1.1.61" evidence="5"/>
<dbReference type="InterPro" id="IPR008248">
    <property type="entry name" value="CheB-like"/>
</dbReference>
<dbReference type="GO" id="GO:0008984">
    <property type="term" value="F:protein-glutamate methylesterase activity"/>
    <property type="evidence" value="ECO:0007669"/>
    <property type="project" value="UniProtKB-UniRule"/>
</dbReference>
<dbReference type="GO" id="GO:0000156">
    <property type="term" value="F:phosphorelay response regulator activity"/>
    <property type="evidence" value="ECO:0007669"/>
    <property type="project" value="InterPro"/>
</dbReference>
<keyword evidence="3 5" id="KW-0378">Hydrolase</keyword>
<dbReference type="Gene3D" id="3.40.50.180">
    <property type="entry name" value="Methylesterase CheB, C-terminal domain"/>
    <property type="match status" value="1"/>
</dbReference>
<dbReference type="InterPro" id="IPR000673">
    <property type="entry name" value="Sig_transdc_resp-reg_Me-estase"/>
</dbReference>
<feature type="domain" description="CheB-type methylesterase" evidence="9">
    <location>
        <begin position="146"/>
        <end position="334"/>
    </location>
</feature>
<dbReference type="GO" id="GO:0005737">
    <property type="term" value="C:cytoplasm"/>
    <property type="evidence" value="ECO:0007669"/>
    <property type="project" value="UniProtKB-SubCell"/>
</dbReference>
<comment type="function">
    <text evidence="5">Involved in chemotaxis. Part of a chemotaxis signal transduction system that modulates chemotaxis in response to various stimuli. Catalyzes the demethylation of specific methylglutamate residues introduced into the chemoreceptors (methyl-accepting chemotaxis proteins or MCP) by CheR. Also mediates the irreversible deamidation of specific glutamine residues to glutamic acid.</text>
</comment>
<comment type="caution">
    <text evidence="5 7">Lacks conserved residue(s) required for the propagation of feature annotation.</text>
</comment>
<dbReference type="EMBL" id="VBTY01000078">
    <property type="protein sequence ID" value="MDG3495044.1"/>
    <property type="molecule type" value="Genomic_DNA"/>
</dbReference>
<dbReference type="SUPFAM" id="SSF52738">
    <property type="entry name" value="Methylesterase CheB, C-terminal domain"/>
    <property type="match status" value="1"/>
</dbReference>
<dbReference type="CDD" id="cd17541">
    <property type="entry name" value="REC_CheB-like"/>
    <property type="match status" value="1"/>
</dbReference>
<dbReference type="CDD" id="cd16432">
    <property type="entry name" value="CheB_Rec"/>
    <property type="match status" value="1"/>
</dbReference>
<dbReference type="NCBIfam" id="NF009206">
    <property type="entry name" value="PRK12555.1"/>
    <property type="match status" value="1"/>
</dbReference>
<reference evidence="10" key="1">
    <citation type="submission" date="2019-05" db="EMBL/GenBank/DDBJ databases">
        <title>Whole genome sequencing of Pseudanabaena catenata USMAC16.</title>
        <authorList>
            <person name="Khan Z."/>
            <person name="Omar W.M."/>
            <person name="Convey P."/>
            <person name="Merican F."/>
            <person name="Najimudin N."/>
        </authorList>
    </citation>
    <scope>NUCLEOTIDE SEQUENCE</scope>
    <source>
        <strain evidence="10">USMAC16</strain>
    </source>
</reference>
<feature type="active site" evidence="5 6">
    <location>
        <position position="183"/>
    </location>
</feature>
<comment type="similarity">
    <text evidence="5">Belongs to the CheB family.</text>
</comment>
<evidence type="ECO:0000256" key="6">
    <source>
        <dbReference type="PROSITE-ProRule" id="PRU00050"/>
    </source>
</evidence>
<feature type="active site" evidence="5 6">
    <location>
        <position position="156"/>
    </location>
</feature>
<evidence type="ECO:0000256" key="7">
    <source>
        <dbReference type="PROSITE-ProRule" id="PRU00169"/>
    </source>
</evidence>
<proteinExistence type="inferred from homology"/>
<comment type="domain">
    <text evidence="5">Contains a C-terminal catalytic domain, and an N-terminal region which modulates catalytic activity.</text>
</comment>
<evidence type="ECO:0000256" key="5">
    <source>
        <dbReference type="HAMAP-Rule" id="MF_00099"/>
    </source>
</evidence>
<dbReference type="Proteomes" id="UP001152872">
    <property type="component" value="Unassembled WGS sequence"/>
</dbReference>
<comment type="catalytic activity">
    <reaction evidence="4 5">
        <text>[protein]-L-glutamate 5-O-methyl ester + H2O = L-glutamyl-[protein] + methanol + H(+)</text>
        <dbReference type="Rhea" id="RHEA:23236"/>
        <dbReference type="Rhea" id="RHEA-COMP:10208"/>
        <dbReference type="Rhea" id="RHEA-COMP:10311"/>
        <dbReference type="ChEBI" id="CHEBI:15377"/>
        <dbReference type="ChEBI" id="CHEBI:15378"/>
        <dbReference type="ChEBI" id="CHEBI:17790"/>
        <dbReference type="ChEBI" id="CHEBI:29973"/>
        <dbReference type="ChEBI" id="CHEBI:82795"/>
        <dbReference type="EC" id="3.1.1.61"/>
    </reaction>
</comment>
<comment type="caution">
    <text evidence="10">The sequence shown here is derived from an EMBL/GenBank/DDBJ whole genome shotgun (WGS) entry which is preliminary data.</text>
</comment>